<evidence type="ECO:0000256" key="1">
    <source>
        <dbReference type="SAM" id="Coils"/>
    </source>
</evidence>
<keyword evidence="4" id="KW-1185">Reference proteome</keyword>
<dbReference type="EMBL" id="CP134187">
    <property type="protein sequence ID" value="WPB02094.1"/>
    <property type="molecule type" value="Genomic_DNA"/>
</dbReference>
<protein>
    <submittedName>
        <fullName evidence="3">Uncharacterized protein</fullName>
    </submittedName>
</protein>
<sequence length="251" mass="28888">MAPRRNPDNLTEPRKRSHVDADNEELPLPKKEKLADLVVNGVKLITLEQAKSRRAELENTLQAKLKLVEAQRQQLAEVELMIEELHLQNAQWQAQRDALVARPDPSLYKLPSNDPRLKVTSKPQQDLPMQPANPKYVDVQTQTEWWDRKQASRPKFIGKLLADREAKRMEERRRQRAEMVANFAAQKAKLKRQQEGAIAVLEDTHEHEVALKTLDGKHTAGLNALVDEHESALDDLEYRHAEALDTFDNKR</sequence>
<evidence type="ECO:0000313" key="3">
    <source>
        <dbReference type="EMBL" id="WPB02094.1"/>
    </source>
</evidence>
<evidence type="ECO:0000256" key="2">
    <source>
        <dbReference type="SAM" id="MobiDB-lite"/>
    </source>
</evidence>
<feature type="region of interest" description="Disordered" evidence="2">
    <location>
        <begin position="1"/>
        <end position="27"/>
    </location>
</feature>
<reference evidence="3 4" key="1">
    <citation type="submission" date="2023-09" db="EMBL/GenBank/DDBJ databases">
        <title>Complete-Gapless Cercospora beticola genome.</title>
        <authorList>
            <person name="Wyatt N.A."/>
            <person name="Spanner R.E."/>
            <person name="Bolton M.D."/>
        </authorList>
    </citation>
    <scope>NUCLEOTIDE SEQUENCE [LARGE SCALE GENOMIC DNA]</scope>
    <source>
        <strain evidence="3">Cb09-40</strain>
    </source>
</reference>
<dbReference type="Proteomes" id="UP001302367">
    <property type="component" value="Chromosome 4"/>
</dbReference>
<dbReference type="GeneID" id="90644294"/>
<name>A0ABZ0NRC1_CERBT</name>
<feature type="region of interest" description="Disordered" evidence="2">
    <location>
        <begin position="107"/>
        <end position="132"/>
    </location>
</feature>
<proteinExistence type="predicted"/>
<dbReference type="RefSeq" id="XP_065458905.1">
    <property type="nucleotide sequence ID" value="XM_065602833.1"/>
</dbReference>
<evidence type="ECO:0000313" key="4">
    <source>
        <dbReference type="Proteomes" id="UP001302367"/>
    </source>
</evidence>
<keyword evidence="1" id="KW-0175">Coiled coil</keyword>
<accession>A0ABZ0NRC1</accession>
<organism evidence="3 4">
    <name type="scientific">Cercospora beticola</name>
    <name type="common">Sugarbeet leaf spot fungus</name>
    <dbReference type="NCBI Taxonomy" id="122368"/>
    <lineage>
        <taxon>Eukaryota</taxon>
        <taxon>Fungi</taxon>
        <taxon>Dikarya</taxon>
        <taxon>Ascomycota</taxon>
        <taxon>Pezizomycotina</taxon>
        <taxon>Dothideomycetes</taxon>
        <taxon>Dothideomycetidae</taxon>
        <taxon>Mycosphaerellales</taxon>
        <taxon>Mycosphaerellaceae</taxon>
        <taxon>Cercospora</taxon>
    </lineage>
</organism>
<feature type="coiled-coil region" evidence="1">
    <location>
        <begin position="47"/>
        <end position="102"/>
    </location>
</feature>
<gene>
    <name evidence="3" type="ORF">RHO25_006728</name>
</gene>